<protein>
    <recommendedName>
        <fullName evidence="2">Pyridinium-3,5-bisthiocarboxylic acid mononucleotide nickel insertion protein</fullName>
        <shortName evidence="2">P2TMN nickel insertion protein</shortName>
        <ecNumber evidence="2">4.99.1.12</ecNumber>
    </recommendedName>
    <alternativeName>
        <fullName evidence="2">Nickel-pincer cofactor biosynthesis protein LarC</fullName>
    </alternativeName>
</protein>
<dbReference type="Gene3D" id="3.30.70.1380">
    <property type="entry name" value="Transcriptional regulatory protein pf0864 domain like"/>
    <property type="match status" value="1"/>
</dbReference>
<dbReference type="EMBL" id="PGVE01000041">
    <property type="protein sequence ID" value="PLS05391.1"/>
    <property type="molecule type" value="Genomic_DNA"/>
</dbReference>
<comment type="catalytic activity">
    <reaction evidence="2">
        <text>Ni(II)-pyridinium-3,5-bisthiocarboxylate mononucleotide = pyridinium-3,5-bisthiocarboxylate mononucleotide + Ni(2+)</text>
        <dbReference type="Rhea" id="RHEA:54784"/>
        <dbReference type="ChEBI" id="CHEBI:49786"/>
        <dbReference type="ChEBI" id="CHEBI:137372"/>
        <dbReference type="ChEBI" id="CHEBI:137373"/>
        <dbReference type="EC" id="4.99.1.12"/>
    </reaction>
</comment>
<dbReference type="Pfam" id="PF01969">
    <property type="entry name" value="Ni_insertion"/>
    <property type="match status" value="1"/>
</dbReference>
<keyword evidence="2" id="KW-0456">Lyase</keyword>
<dbReference type="EC" id="4.99.1.12" evidence="2"/>
<keyword evidence="4" id="KW-1185">Reference proteome</keyword>
<sequence length="398" mass="44096">MKTLYLDCISGIAGDRALAALLDLGADLSYMVEQLRKLPIEPFEIEVQKVNKGCIAAKKVRICFPSVNHNLLLNTSPQSAGEIWKMIEKSELPLRVKERSHAIIREMTLAEGKLQGKEPKEVLFQEAEGMASIVETIAICLALESLGIEEIYASPVSTGYGTKTMENGFYPIPAPVTLELLKGIPLAELNVNEEVTTPAGAGILRALVKKFMTIGGGVVEEIGYGAGGQEFDYPHVFRALLMSPSAIQTSPKQERESIYVLEAQIDDMTGEGLGYTLERLLAAGALDVFYTPVYMKKNRPGTLVTVLVPLGLADHCEIVLLEETTTLGVRRSMWSRNILERRFIEVATPYGPIRVKQAYREHKMLHQAPEYEDVAKAARKHQVPFQLVYQYAMKLAMN</sequence>
<dbReference type="GO" id="GO:0016829">
    <property type="term" value="F:lyase activity"/>
    <property type="evidence" value="ECO:0007669"/>
    <property type="project" value="UniProtKB-UniRule"/>
</dbReference>
<evidence type="ECO:0000313" key="3">
    <source>
        <dbReference type="EMBL" id="PLS05391.1"/>
    </source>
</evidence>
<dbReference type="GO" id="GO:0051604">
    <property type="term" value="P:protein maturation"/>
    <property type="evidence" value="ECO:0007669"/>
    <property type="project" value="UniProtKB-UniRule"/>
</dbReference>
<dbReference type="Proteomes" id="UP000234950">
    <property type="component" value="Unassembled WGS sequence"/>
</dbReference>
<dbReference type="NCBIfam" id="TIGR00299">
    <property type="entry name" value="nickel pincer cofactor biosynthesis protein LarC"/>
    <property type="match status" value="1"/>
</dbReference>
<reference evidence="3 4" key="1">
    <citation type="submission" date="2017-11" db="EMBL/GenBank/DDBJ databases">
        <title>Comparitive Functional Genomics of Dry Heat Resistant strains isolated from the Viking Spacecraft.</title>
        <authorList>
            <person name="Seuylemezian A."/>
            <person name="Cooper K."/>
            <person name="Vaishampayan P."/>
        </authorList>
    </citation>
    <scope>NUCLEOTIDE SEQUENCE [LARGE SCALE GENOMIC DNA]</scope>
    <source>
        <strain evidence="3 4">V32-6</strain>
    </source>
</reference>
<evidence type="ECO:0000256" key="2">
    <source>
        <dbReference type="HAMAP-Rule" id="MF_01074"/>
    </source>
</evidence>
<proteinExistence type="inferred from homology"/>
<evidence type="ECO:0000313" key="4">
    <source>
        <dbReference type="Proteomes" id="UP000234950"/>
    </source>
</evidence>
<comment type="function">
    <text evidence="2">Involved in the biosynthesis of a nickel-pincer cofactor ((SCS)Ni(II) pincer complex). Binds Ni(2+), and functions in nickel delivery to pyridinium-3,5-bisthiocarboxylic acid mononucleotide (P2TMN), to form the mature cofactor. Is thus probably required for the activation of nickel-pincer cofactor-dependent enzymes.</text>
</comment>
<dbReference type="InterPro" id="IPR002822">
    <property type="entry name" value="Ni_insertion"/>
</dbReference>
<gene>
    <name evidence="2" type="primary">larC</name>
    <name evidence="3" type="ORF">CVD27_10355</name>
</gene>
<dbReference type="PANTHER" id="PTHR36566">
    <property type="entry name" value="NICKEL INSERTION PROTEIN-RELATED"/>
    <property type="match status" value="1"/>
</dbReference>
<organism evidence="3 4">
    <name type="scientific">Neobacillus cucumis</name>
    <dbReference type="NCBI Taxonomy" id="1740721"/>
    <lineage>
        <taxon>Bacteria</taxon>
        <taxon>Bacillati</taxon>
        <taxon>Bacillota</taxon>
        <taxon>Bacilli</taxon>
        <taxon>Bacillales</taxon>
        <taxon>Bacillaceae</taxon>
        <taxon>Neobacillus</taxon>
    </lineage>
</organism>
<dbReference type="HAMAP" id="MF_01074">
    <property type="entry name" value="LarC"/>
    <property type="match status" value="1"/>
</dbReference>
<dbReference type="AlphaFoldDB" id="A0A2N5HIP9"/>
<dbReference type="OrthoDB" id="9765625at2"/>
<dbReference type="Gene3D" id="3.10.20.300">
    <property type="entry name" value="mk0293 like domain"/>
    <property type="match status" value="1"/>
</dbReference>
<comment type="caution">
    <text evidence="3">The sequence shown here is derived from an EMBL/GenBank/DDBJ whole genome shotgun (WGS) entry which is preliminary data.</text>
</comment>
<comment type="similarity">
    <text evidence="2">Belongs to the LarC family.</text>
</comment>
<evidence type="ECO:0000256" key="1">
    <source>
        <dbReference type="ARBA" id="ARBA00022596"/>
    </source>
</evidence>
<name>A0A2N5HIP9_9BACI</name>
<keyword evidence="1 2" id="KW-0533">Nickel</keyword>
<dbReference type="GO" id="GO:0016151">
    <property type="term" value="F:nickel cation binding"/>
    <property type="evidence" value="ECO:0007669"/>
    <property type="project" value="UniProtKB-UniRule"/>
</dbReference>
<dbReference type="RefSeq" id="WP_101647831.1">
    <property type="nucleotide sequence ID" value="NZ_PGVE01000041.1"/>
</dbReference>
<dbReference type="PANTHER" id="PTHR36566:SF1">
    <property type="entry name" value="PYRIDINIUM-3,5-BISTHIOCARBOXYLIC ACID MONONUCLEOTIDE NICKEL INSERTION PROTEIN"/>
    <property type="match status" value="1"/>
</dbReference>
<accession>A0A2N5HIP9</accession>